<gene>
    <name evidence="2" type="ORF">Poly30_48010</name>
</gene>
<feature type="signal peptide" evidence="1">
    <location>
        <begin position="1"/>
        <end position="21"/>
    </location>
</feature>
<dbReference type="AlphaFoldDB" id="A0A518EYU5"/>
<feature type="chain" id="PRO_5021745647" description="Lipoprotein" evidence="1">
    <location>
        <begin position="22"/>
        <end position="210"/>
    </location>
</feature>
<dbReference type="Proteomes" id="UP000320390">
    <property type="component" value="Chromosome"/>
</dbReference>
<dbReference type="EMBL" id="CP036434">
    <property type="protein sequence ID" value="QDV09244.1"/>
    <property type="molecule type" value="Genomic_DNA"/>
</dbReference>
<keyword evidence="3" id="KW-1185">Reference proteome</keyword>
<keyword evidence="1" id="KW-0732">Signal</keyword>
<dbReference type="RefSeq" id="WP_145203288.1">
    <property type="nucleotide sequence ID" value="NZ_CP036434.1"/>
</dbReference>
<dbReference type="PROSITE" id="PS51257">
    <property type="entry name" value="PROKAR_LIPOPROTEIN"/>
    <property type="match status" value="1"/>
</dbReference>
<evidence type="ECO:0000313" key="3">
    <source>
        <dbReference type="Proteomes" id="UP000320390"/>
    </source>
</evidence>
<organism evidence="2 3">
    <name type="scientific">Saltatorellus ferox</name>
    <dbReference type="NCBI Taxonomy" id="2528018"/>
    <lineage>
        <taxon>Bacteria</taxon>
        <taxon>Pseudomonadati</taxon>
        <taxon>Planctomycetota</taxon>
        <taxon>Planctomycetia</taxon>
        <taxon>Planctomycetia incertae sedis</taxon>
        <taxon>Saltatorellus</taxon>
    </lineage>
</organism>
<proteinExistence type="predicted"/>
<evidence type="ECO:0000313" key="2">
    <source>
        <dbReference type="EMBL" id="QDV09244.1"/>
    </source>
</evidence>
<sequence precursor="true">MRLPLCLDRFWTVLLTLLACAGCNSDVPGSGSIRVSGRLIDAETGQSVSRETFYVHAYVDGTGERVSLDPARGDDFGFRMSQPEIRRLVADKADQYERFEGTFTASGEVLDVDVRLKPTHWVRAHGTVLWRDDKGRLRPLRDGDELVRAARPHIGGRLLHPDADGNYEQLLPRELHELLAINTSYGPVPSEVDLRGVTEEDYPLDVVLEE</sequence>
<accession>A0A518EYU5</accession>
<reference evidence="2 3" key="1">
    <citation type="submission" date="2019-02" db="EMBL/GenBank/DDBJ databases">
        <title>Deep-cultivation of Planctomycetes and their phenomic and genomic characterization uncovers novel biology.</title>
        <authorList>
            <person name="Wiegand S."/>
            <person name="Jogler M."/>
            <person name="Boedeker C."/>
            <person name="Pinto D."/>
            <person name="Vollmers J."/>
            <person name="Rivas-Marin E."/>
            <person name="Kohn T."/>
            <person name="Peeters S.H."/>
            <person name="Heuer A."/>
            <person name="Rast P."/>
            <person name="Oberbeckmann S."/>
            <person name="Bunk B."/>
            <person name="Jeske O."/>
            <person name="Meyerdierks A."/>
            <person name="Storesund J.E."/>
            <person name="Kallscheuer N."/>
            <person name="Luecker S."/>
            <person name="Lage O.M."/>
            <person name="Pohl T."/>
            <person name="Merkel B.J."/>
            <person name="Hornburger P."/>
            <person name="Mueller R.-W."/>
            <person name="Bruemmer F."/>
            <person name="Labrenz M."/>
            <person name="Spormann A.M."/>
            <person name="Op den Camp H."/>
            <person name="Overmann J."/>
            <person name="Amann R."/>
            <person name="Jetten M.S.M."/>
            <person name="Mascher T."/>
            <person name="Medema M.H."/>
            <person name="Devos D.P."/>
            <person name="Kaster A.-K."/>
            <person name="Ovreas L."/>
            <person name="Rohde M."/>
            <person name="Galperin M.Y."/>
            <person name="Jogler C."/>
        </authorList>
    </citation>
    <scope>NUCLEOTIDE SEQUENCE [LARGE SCALE GENOMIC DNA]</scope>
    <source>
        <strain evidence="2 3">Poly30</strain>
    </source>
</reference>
<name>A0A518EYU5_9BACT</name>
<protein>
    <recommendedName>
        <fullName evidence="4">Lipoprotein</fullName>
    </recommendedName>
</protein>
<evidence type="ECO:0008006" key="4">
    <source>
        <dbReference type="Google" id="ProtNLM"/>
    </source>
</evidence>
<evidence type="ECO:0000256" key="1">
    <source>
        <dbReference type="SAM" id="SignalP"/>
    </source>
</evidence>